<dbReference type="InterPro" id="IPR027897">
    <property type="entry name" value="DUF4559"/>
</dbReference>
<dbReference type="PANTHER" id="PTHR47691:SF3">
    <property type="entry name" value="HTH-TYPE TRANSCRIPTIONAL REGULATOR RV0890C-RELATED"/>
    <property type="match status" value="1"/>
</dbReference>
<dbReference type="PANTHER" id="PTHR47691">
    <property type="entry name" value="REGULATOR-RELATED"/>
    <property type="match status" value="1"/>
</dbReference>
<evidence type="ECO:0000313" key="3">
    <source>
        <dbReference type="Proteomes" id="UP001152795"/>
    </source>
</evidence>
<keyword evidence="2" id="KW-0436">Ligase</keyword>
<dbReference type="InterPro" id="IPR007111">
    <property type="entry name" value="NACHT_NTPase"/>
</dbReference>
<dbReference type="OrthoDB" id="1478287at2759"/>
<dbReference type="Pfam" id="PF15112">
    <property type="entry name" value="DUF4559"/>
    <property type="match status" value="1"/>
</dbReference>
<gene>
    <name evidence="2" type="ORF">PACLA_8A013179</name>
</gene>
<dbReference type="GO" id="GO:0016874">
    <property type="term" value="F:ligase activity"/>
    <property type="evidence" value="ECO:0007669"/>
    <property type="project" value="UniProtKB-KW"/>
</dbReference>
<sequence length="1266" mass="145655">MAESFSEVGKTAVKGALDVSLGYMKLPQGGGKILIHISTDNIQVAKELCKLGGYVGLGIGAITLGTLLGYRLLRPLIKDAVNEVLGGRRDDQDDPNIRPGESLHVLLHCLTDERFLEVLKDYESGGIKERLQKEFSHIGIEVEGMKVEIENMEEVEKTRTAISKRSSSYPTEVMGEDEATTAKHQGFYIDVSEKHGNWLTVGELIRSIRKPISTYVDKIVKAFHEKLRKDLLPVGKCRSPEDCKKKTKPSDLCKSCKCWFKKLEASHEKGNNPSWHKNCKSAEWSEDHWEVAKFFMPALGSNLSSTKDAESTDLSSLLNVLEWMKDGAFLIGKDRVSVDLLRKLRSQRNPWAHAPKQKFTDHEKAESFSIATEFLEDLEKVFPHAENAQCLKHLQDLKNSGVINVVESELQSLLLQRHLLDDIKEEITTMKVERSFDKSAIEEHEQKLMKLECALSECCQRMTDFETFKENINKQFDNFAEEWKSFRVIPEDIHEIRNSIGQIRDDLAKINERQKDEREPTSCLPDKLPMFTAREAEIQKVITLLKDEGKAVVSLHGGPGFGKTAIAIEVSHKLSEDHNIPVIFSQLTTATTVDEMVLRLCRDVGVYHEDKDDPKSSLILWLKNVKSKVIFVMDDIDNLLEEKTSFYRFIRLLRKNSNQHCQIVTTSRTSCEIRELLTGEVQVDEMDEEACIELLRKQCPDQEDEFLRRLDELCGKIPLAMCIAGSRVDDFENSDELLQHLENQPMKILECPESDQYVYRAINMSYEKCSTEEKETLCRLAVFEGNFSEEAARVVIKKENLDTKRVLKKLVRRSLIKQPTKHRYSIHLLIKHFLKYQQESENETAERARAQMMRAEVLMVKYYLDLGHDLTMKSYSKDGYKANREALKQEAHNIQNVLKICCQQKYPKSSDISDCLAHSKVYTNSARFFSLFVRTIIPGSIVDEFLQRCANLAEEKKQHAIKINFDCLVADQERNKAIGKSDECFNSKMEEINREFDAHYEDLKEDKSLCAHYYYQYGRYLSRKSESEKDENRLDLQVQARDELEKSLKLRRTLTDTSVGIADTVFSLLRLGNECKLISTNEYYLHKTDDSKNSLKQAEEYYEEAIKLSQNHLGEHELTAACYKTLGDLFLRIKNPEMAEKSYTIATEMRENLGLDASERHVYLLNNLGKSLTMINRLDKAIEVLQNARDMAEKLADSDDPNECKAKVYTSLAFAHDKAQNYSDAVNYAKKAMKFQQIRKLNRKYEYTKLQEILQITLEKTERFTF</sequence>
<dbReference type="EMBL" id="CACRXK020001479">
    <property type="protein sequence ID" value="CAB3989382.1"/>
    <property type="molecule type" value="Genomic_DNA"/>
</dbReference>
<protein>
    <submittedName>
        <fullName evidence="2">E3 ubiquitin- ligase DZIP3</fullName>
    </submittedName>
</protein>
<accession>A0A7D9HP51</accession>
<feature type="domain" description="NACHT" evidence="1">
    <location>
        <begin position="552"/>
        <end position="700"/>
    </location>
</feature>
<dbReference type="AlphaFoldDB" id="A0A7D9HP51"/>
<dbReference type="SMART" id="SM00028">
    <property type="entry name" value="TPR"/>
    <property type="match status" value="3"/>
</dbReference>
<dbReference type="SUPFAM" id="SSF52540">
    <property type="entry name" value="P-loop containing nucleoside triphosphate hydrolases"/>
    <property type="match status" value="1"/>
</dbReference>
<reference evidence="2" key="1">
    <citation type="submission" date="2020-04" db="EMBL/GenBank/DDBJ databases">
        <authorList>
            <person name="Alioto T."/>
            <person name="Alioto T."/>
            <person name="Gomez Garrido J."/>
        </authorList>
    </citation>
    <scope>NUCLEOTIDE SEQUENCE</scope>
    <source>
        <strain evidence="2">A484AB</strain>
    </source>
</reference>
<dbReference type="InterPro" id="IPR036388">
    <property type="entry name" value="WH-like_DNA-bd_sf"/>
</dbReference>
<dbReference type="Gene3D" id="1.25.40.10">
    <property type="entry name" value="Tetratricopeptide repeat domain"/>
    <property type="match status" value="1"/>
</dbReference>
<dbReference type="InterPro" id="IPR019734">
    <property type="entry name" value="TPR_rpt"/>
</dbReference>
<proteinExistence type="predicted"/>
<evidence type="ECO:0000313" key="2">
    <source>
        <dbReference type="EMBL" id="CAB3989382.1"/>
    </source>
</evidence>
<name>A0A7D9HP51_PARCT</name>
<evidence type="ECO:0000259" key="1">
    <source>
        <dbReference type="Pfam" id="PF05729"/>
    </source>
</evidence>
<dbReference type="Proteomes" id="UP001152795">
    <property type="component" value="Unassembled WGS sequence"/>
</dbReference>
<dbReference type="Gene3D" id="1.10.10.10">
    <property type="entry name" value="Winged helix-like DNA-binding domain superfamily/Winged helix DNA-binding domain"/>
    <property type="match status" value="1"/>
</dbReference>
<organism evidence="2 3">
    <name type="scientific">Paramuricea clavata</name>
    <name type="common">Red gorgonian</name>
    <name type="synonym">Violescent sea-whip</name>
    <dbReference type="NCBI Taxonomy" id="317549"/>
    <lineage>
        <taxon>Eukaryota</taxon>
        <taxon>Metazoa</taxon>
        <taxon>Cnidaria</taxon>
        <taxon>Anthozoa</taxon>
        <taxon>Octocorallia</taxon>
        <taxon>Malacalcyonacea</taxon>
        <taxon>Plexauridae</taxon>
        <taxon>Paramuricea</taxon>
    </lineage>
</organism>
<dbReference type="PRINTS" id="PR00364">
    <property type="entry name" value="DISEASERSIST"/>
</dbReference>
<dbReference type="Pfam" id="PF05729">
    <property type="entry name" value="NACHT"/>
    <property type="match status" value="1"/>
</dbReference>
<dbReference type="Pfam" id="PF13424">
    <property type="entry name" value="TPR_12"/>
    <property type="match status" value="1"/>
</dbReference>
<dbReference type="InterPro" id="IPR011990">
    <property type="entry name" value="TPR-like_helical_dom_sf"/>
</dbReference>
<dbReference type="Gene3D" id="3.40.50.300">
    <property type="entry name" value="P-loop containing nucleotide triphosphate hydrolases"/>
    <property type="match status" value="1"/>
</dbReference>
<dbReference type="SUPFAM" id="SSF48452">
    <property type="entry name" value="TPR-like"/>
    <property type="match status" value="1"/>
</dbReference>
<dbReference type="InterPro" id="IPR027417">
    <property type="entry name" value="P-loop_NTPase"/>
</dbReference>
<keyword evidence="3" id="KW-1185">Reference proteome</keyword>
<dbReference type="GO" id="GO:0043531">
    <property type="term" value="F:ADP binding"/>
    <property type="evidence" value="ECO:0007669"/>
    <property type="project" value="InterPro"/>
</dbReference>
<comment type="caution">
    <text evidence="2">The sequence shown here is derived from an EMBL/GenBank/DDBJ whole genome shotgun (WGS) entry which is preliminary data.</text>
</comment>